<protein>
    <recommendedName>
        <fullName evidence="4">DUF2059 domain-containing protein</fullName>
    </recommendedName>
</protein>
<organism evidence="2 3">
    <name type="scientific">Selenomonas ruminantium</name>
    <dbReference type="NCBI Taxonomy" id="971"/>
    <lineage>
        <taxon>Bacteria</taxon>
        <taxon>Bacillati</taxon>
        <taxon>Bacillota</taxon>
        <taxon>Negativicutes</taxon>
        <taxon>Selenomonadales</taxon>
        <taxon>Selenomonadaceae</taxon>
        <taxon>Selenomonas</taxon>
    </lineage>
</organism>
<name>A0A1M6XBR6_SELRU</name>
<sequence length="324" mass="36684">MWRAAKGWKKAGVALALSGLLLVGNGHAWAAAAETTEDGMWAFREAYLAMKQDDRVFKEMISFFGPAFHANLDMQGQMLRDGSLRLAGKLNFEATEEKKSKTTVVEVPFYVEQLPKDLAFYAQWENQWYKLILPGVPPQLANSLKTTDAKELAANMALVKSVKLLQENDKQRQMDIILDGGKVAEQIIKFSKETMQDVKPEEQQKQQEFLTRLSRVMQKMDVPLSWTVDKETWRTVTVNLNLTELMRAYAQEVLQEAADGKTTVGEEERKILESLGYYSELHMYMTYLGVEAARLEVPQTVKASAQEVVLPKEIQGDDPLATKK</sequence>
<dbReference type="Pfam" id="PF20316">
    <property type="entry name" value="DUF6612"/>
    <property type="match status" value="1"/>
</dbReference>
<accession>A0A1M6XBR6</accession>
<dbReference type="RefSeq" id="WP_073092429.1">
    <property type="nucleotide sequence ID" value="NZ_FRBC01000034.1"/>
</dbReference>
<evidence type="ECO:0000313" key="2">
    <source>
        <dbReference type="EMBL" id="SHL03440.1"/>
    </source>
</evidence>
<dbReference type="OrthoDB" id="1664243at2"/>
<keyword evidence="1" id="KW-0732">Signal</keyword>
<dbReference type="AlphaFoldDB" id="A0A1M6XBR6"/>
<proteinExistence type="predicted"/>
<feature type="chain" id="PRO_5012477878" description="DUF2059 domain-containing protein" evidence="1">
    <location>
        <begin position="31"/>
        <end position="324"/>
    </location>
</feature>
<dbReference type="EMBL" id="FRBC01000034">
    <property type="protein sequence ID" value="SHL03440.1"/>
    <property type="molecule type" value="Genomic_DNA"/>
</dbReference>
<evidence type="ECO:0000313" key="3">
    <source>
        <dbReference type="Proteomes" id="UP000184263"/>
    </source>
</evidence>
<feature type="signal peptide" evidence="1">
    <location>
        <begin position="1"/>
        <end position="30"/>
    </location>
</feature>
<reference evidence="2 3" key="1">
    <citation type="submission" date="2016-11" db="EMBL/GenBank/DDBJ databases">
        <authorList>
            <person name="Jaros S."/>
            <person name="Januszkiewicz K."/>
            <person name="Wedrychowicz H."/>
        </authorList>
    </citation>
    <scope>NUCLEOTIDE SEQUENCE [LARGE SCALE GENOMIC DNA]</scope>
    <source>
        <strain evidence="2 3">HD4</strain>
    </source>
</reference>
<evidence type="ECO:0000256" key="1">
    <source>
        <dbReference type="SAM" id="SignalP"/>
    </source>
</evidence>
<dbReference type="InterPro" id="IPR046720">
    <property type="entry name" value="DUF6612"/>
</dbReference>
<dbReference type="Proteomes" id="UP000184263">
    <property type="component" value="Unassembled WGS sequence"/>
</dbReference>
<gene>
    <name evidence="2" type="ORF">SAMN05216582_13421</name>
</gene>
<evidence type="ECO:0008006" key="4">
    <source>
        <dbReference type="Google" id="ProtNLM"/>
    </source>
</evidence>